<dbReference type="AlphaFoldDB" id="A1CKZ0"/>
<dbReference type="VEuPathDB" id="FungiDB:ACLA_040300"/>
<organism evidence="2 3">
    <name type="scientific">Aspergillus clavatus (strain ATCC 1007 / CBS 513.65 / DSM 816 / NCTC 3887 / NRRL 1 / QM 1276 / 107)</name>
    <dbReference type="NCBI Taxonomy" id="344612"/>
    <lineage>
        <taxon>Eukaryota</taxon>
        <taxon>Fungi</taxon>
        <taxon>Dikarya</taxon>
        <taxon>Ascomycota</taxon>
        <taxon>Pezizomycotina</taxon>
        <taxon>Eurotiomycetes</taxon>
        <taxon>Eurotiomycetidae</taxon>
        <taxon>Eurotiales</taxon>
        <taxon>Aspergillaceae</taxon>
        <taxon>Aspergillus</taxon>
        <taxon>Aspergillus subgen. Fumigati</taxon>
    </lineage>
</organism>
<evidence type="ECO:0000313" key="2">
    <source>
        <dbReference type="EMBL" id="EAW09814.1"/>
    </source>
</evidence>
<keyword evidence="3" id="KW-1185">Reference proteome</keyword>
<proteinExistence type="predicted"/>
<evidence type="ECO:0000313" key="3">
    <source>
        <dbReference type="Proteomes" id="UP000006701"/>
    </source>
</evidence>
<dbReference type="OrthoDB" id="20105at2759"/>
<dbReference type="KEGG" id="act:ACLA_040300"/>
<accession>A1CKZ0</accession>
<sequence>MNLNPMSQLPPAPLICNTPDVTRDWLQAKAEEDRRWQEEEKTRQETLRLEQRKIEQTMLRDSLQSGVPPHMIPLIFAGISAGSLPQSAVELVQQYAAQNTDTRTSAPPPAASQLPPPLSLGQRHPPLAMPTDVLRDSRALPPSPYTAPSAHQQPIPGPVLSQPPNAHRLSPTHQSFARLPPANGPADARAPSLSRINNAETQLPHPPVTRNNTQYGPGPSLPPSQPAAIKPEHPHPPRQSPPSLYFHHWVPPGHSQPGTPSTRTHHESPVTSQSQSQRRSEYQSSPGRKRKSQISHQAPPPPSSRPSDAHSTLHLSRPGSPVTGNGANSRPTHHRQRSDASIAYDSRMRDRQDPDQRIVPPSLAHRASSSMSSGDLSPEKSLYRGDIPPGNTGLPTYQSHVDRIINSTKVEVDVDRSPRHQGR</sequence>
<feature type="compositionally biased region" description="Basic and acidic residues" evidence="1">
    <location>
        <begin position="346"/>
        <end position="356"/>
    </location>
</feature>
<gene>
    <name evidence="2" type="ORF">ACLA_040300</name>
</gene>
<dbReference type="eggNOG" id="ENOG502QSBU">
    <property type="taxonomic scope" value="Eukaryota"/>
</dbReference>
<feature type="region of interest" description="Disordered" evidence="1">
    <location>
        <begin position="99"/>
        <end position="397"/>
    </location>
</feature>
<dbReference type="Proteomes" id="UP000006701">
    <property type="component" value="Unassembled WGS sequence"/>
</dbReference>
<name>A1CKZ0_ASPCL</name>
<dbReference type="HOGENOM" id="CLU_026929_4_0_1"/>
<feature type="compositionally biased region" description="Pro residues" evidence="1">
    <location>
        <begin position="106"/>
        <end position="118"/>
    </location>
</feature>
<dbReference type="GeneID" id="4703546"/>
<evidence type="ECO:0000256" key="1">
    <source>
        <dbReference type="SAM" id="MobiDB-lite"/>
    </source>
</evidence>
<dbReference type="OMA" id="DGMKNWL"/>
<dbReference type="EMBL" id="DS027056">
    <property type="protein sequence ID" value="EAW09814.1"/>
    <property type="molecule type" value="Genomic_DNA"/>
</dbReference>
<protein>
    <submittedName>
        <fullName evidence="2">Uncharacterized protein</fullName>
    </submittedName>
</protein>
<dbReference type="STRING" id="344612.A1CKZ0"/>
<feature type="compositionally biased region" description="Low complexity" evidence="1">
    <location>
        <begin position="272"/>
        <end position="285"/>
    </location>
</feature>
<dbReference type="RefSeq" id="XP_001271240.1">
    <property type="nucleotide sequence ID" value="XM_001271239.1"/>
</dbReference>
<reference evidence="2 3" key="1">
    <citation type="journal article" date="2008" name="PLoS Genet.">
        <title>Genomic islands in the pathogenic filamentous fungus Aspergillus fumigatus.</title>
        <authorList>
            <person name="Fedorova N.D."/>
            <person name="Khaldi N."/>
            <person name="Joardar V.S."/>
            <person name="Maiti R."/>
            <person name="Amedeo P."/>
            <person name="Anderson M.J."/>
            <person name="Crabtree J."/>
            <person name="Silva J.C."/>
            <person name="Badger J.H."/>
            <person name="Albarraq A."/>
            <person name="Angiuoli S."/>
            <person name="Bussey H."/>
            <person name="Bowyer P."/>
            <person name="Cotty P.J."/>
            <person name="Dyer P.S."/>
            <person name="Egan A."/>
            <person name="Galens K."/>
            <person name="Fraser-Liggett C.M."/>
            <person name="Haas B.J."/>
            <person name="Inman J.M."/>
            <person name="Kent R."/>
            <person name="Lemieux S."/>
            <person name="Malavazi I."/>
            <person name="Orvis J."/>
            <person name="Roemer T."/>
            <person name="Ronning C.M."/>
            <person name="Sundaram J.P."/>
            <person name="Sutton G."/>
            <person name="Turner G."/>
            <person name="Venter J.C."/>
            <person name="White O.R."/>
            <person name="Whitty B.R."/>
            <person name="Youngman P."/>
            <person name="Wolfe K.H."/>
            <person name="Goldman G.H."/>
            <person name="Wortman J.R."/>
            <person name="Jiang B."/>
            <person name="Denning D.W."/>
            <person name="Nierman W.C."/>
        </authorList>
    </citation>
    <scope>NUCLEOTIDE SEQUENCE [LARGE SCALE GENOMIC DNA]</scope>
    <source>
        <strain evidence="3">ATCC 1007 / CBS 513.65 / DSM 816 / NCTC 3887 / NRRL 1</strain>
    </source>
</reference>